<proteinExistence type="predicted"/>
<evidence type="ECO:0000313" key="2">
    <source>
        <dbReference type="Proteomes" id="UP001221142"/>
    </source>
</evidence>
<reference evidence="1" key="1">
    <citation type="submission" date="2023-03" db="EMBL/GenBank/DDBJ databases">
        <title>Massive genome expansion in bonnet fungi (Mycena s.s.) driven by repeated elements and novel gene families across ecological guilds.</title>
        <authorList>
            <consortium name="Lawrence Berkeley National Laboratory"/>
            <person name="Harder C.B."/>
            <person name="Miyauchi S."/>
            <person name="Viragh M."/>
            <person name="Kuo A."/>
            <person name="Thoen E."/>
            <person name="Andreopoulos B."/>
            <person name="Lu D."/>
            <person name="Skrede I."/>
            <person name="Drula E."/>
            <person name="Henrissat B."/>
            <person name="Morin E."/>
            <person name="Kohler A."/>
            <person name="Barry K."/>
            <person name="LaButti K."/>
            <person name="Morin E."/>
            <person name="Salamov A."/>
            <person name="Lipzen A."/>
            <person name="Mereny Z."/>
            <person name="Hegedus B."/>
            <person name="Baldrian P."/>
            <person name="Stursova M."/>
            <person name="Weitz H."/>
            <person name="Taylor A."/>
            <person name="Grigoriev I.V."/>
            <person name="Nagy L.G."/>
            <person name="Martin F."/>
            <person name="Kauserud H."/>
        </authorList>
    </citation>
    <scope>NUCLEOTIDE SEQUENCE</scope>
    <source>
        <strain evidence="1">9284</strain>
    </source>
</reference>
<dbReference type="AlphaFoldDB" id="A0AAD7FBP5"/>
<dbReference type="EMBL" id="JARKIF010000026">
    <property type="protein sequence ID" value="KAJ7614410.1"/>
    <property type="molecule type" value="Genomic_DNA"/>
</dbReference>
<keyword evidence="2" id="KW-1185">Reference proteome</keyword>
<sequence>MLNLWLAGAVAAAHPITVRPNANVLIGGIYIARIAPTTDIFFSVRVWILPDVVTTLTDLSATRATLPPLQHRERWFIRALIHVKYKQERRSICVQQVKLLASCAEFGTSAAPRPILFTLFDFAFAPPVLEIHKLDPGEPSHLEPELPQASLLDLQSTEWKNLVSRADTDRGYMQLHGMRLVDDGGARILVIPLRTNSAAVYEGLVGLADRMRAGEVTEEEMMSDVDALLAGNADVLEIH</sequence>
<name>A0AAD7FBP5_9AGAR</name>
<accession>A0AAD7FBP5</accession>
<organism evidence="1 2">
    <name type="scientific">Roridomyces roridus</name>
    <dbReference type="NCBI Taxonomy" id="1738132"/>
    <lineage>
        <taxon>Eukaryota</taxon>
        <taxon>Fungi</taxon>
        <taxon>Dikarya</taxon>
        <taxon>Basidiomycota</taxon>
        <taxon>Agaricomycotina</taxon>
        <taxon>Agaricomycetes</taxon>
        <taxon>Agaricomycetidae</taxon>
        <taxon>Agaricales</taxon>
        <taxon>Marasmiineae</taxon>
        <taxon>Mycenaceae</taxon>
        <taxon>Roridomyces</taxon>
    </lineage>
</organism>
<evidence type="ECO:0000313" key="1">
    <source>
        <dbReference type="EMBL" id="KAJ7614410.1"/>
    </source>
</evidence>
<dbReference type="Proteomes" id="UP001221142">
    <property type="component" value="Unassembled WGS sequence"/>
</dbReference>
<protein>
    <submittedName>
        <fullName evidence="1">Uncharacterized protein</fullName>
    </submittedName>
</protein>
<gene>
    <name evidence="1" type="ORF">FB45DRAFT_1035891</name>
</gene>
<comment type="caution">
    <text evidence="1">The sequence shown here is derived from an EMBL/GenBank/DDBJ whole genome shotgun (WGS) entry which is preliminary data.</text>
</comment>